<dbReference type="AlphaFoldDB" id="A0A365Y556"/>
<accession>A0A365Y556</accession>
<dbReference type="Proteomes" id="UP000253410">
    <property type="component" value="Unassembled WGS sequence"/>
</dbReference>
<dbReference type="InterPro" id="IPR018707">
    <property type="entry name" value="LpxR"/>
</dbReference>
<dbReference type="EMBL" id="QFFJ01000001">
    <property type="protein sequence ID" value="RBL93639.1"/>
    <property type="molecule type" value="Genomic_DNA"/>
</dbReference>
<reference evidence="2 3" key="1">
    <citation type="submission" date="2018-05" db="EMBL/GenBank/DDBJ databases">
        <title>Chitinophaga sp. K3CV102501T nov., isolated from isolated from a monsoon evergreen broad-leaved forest soil.</title>
        <authorList>
            <person name="Lv Y."/>
        </authorList>
    </citation>
    <scope>NUCLEOTIDE SEQUENCE [LARGE SCALE GENOMIC DNA]</scope>
    <source>
        <strain evidence="2 3">GDMCC 1.1325</strain>
    </source>
</reference>
<evidence type="ECO:0000256" key="1">
    <source>
        <dbReference type="SAM" id="SignalP"/>
    </source>
</evidence>
<keyword evidence="3" id="KW-1185">Reference proteome</keyword>
<feature type="signal peptide" evidence="1">
    <location>
        <begin position="1"/>
        <end position="20"/>
    </location>
</feature>
<gene>
    <name evidence="2" type="ORF">DF182_14135</name>
</gene>
<name>A0A365Y556_9BACT</name>
<sequence length="335" mass="38075">MKSFLWGICIFLSTITIAQAQITQDATRLLRVHEDDDFFNFWGRGTDRAYTNGTCFGYVYMKKKKSSFIDKWIFPTAGPNSINVFEWDGMQLMFTPDDLSDRKFIPGDFYYSAAVVATHGLTSYNPVKKYRIHSELVFGIMGPWALGEQAQTFVHNLLGDQPPRGWANQLPNAPLLNYNISYERMLWHPRPSLEVIGGFSASAGTMIDAVSTWGYARFGLINPYFGDPDLHTATRRKFQLYLMARPQFSITAYNALLQGGLFRSSDADFEEHRKLQTSHMNPFIIGMDYGFVIGIGRTTISYTQQTSSPWMSTTRKHSFGNITLLIPISKATHFP</sequence>
<proteinExistence type="predicted"/>
<evidence type="ECO:0008006" key="4">
    <source>
        <dbReference type="Google" id="ProtNLM"/>
    </source>
</evidence>
<dbReference type="OrthoDB" id="622552at2"/>
<comment type="caution">
    <text evidence="2">The sequence shown here is derived from an EMBL/GenBank/DDBJ whole genome shotgun (WGS) entry which is preliminary data.</text>
</comment>
<dbReference type="InterPro" id="IPR037107">
    <property type="entry name" value="Put_OMP_sf"/>
</dbReference>
<dbReference type="Gene3D" id="2.40.128.140">
    <property type="entry name" value="Outer membrane protein"/>
    <property type="match status" value="1"/>
</dbReference>
<dbReference type="Pfam" id="PF09982">
    <property type="entry name" value="LpxR"/>
    <property type="match status" value="1"/>
</dbReference>
<protein>
    <recommendedName>
        <fullName evidence="4">DUF2219 domain-containing protein</fullName>
    </recommendedName>
</protein>
<feature type="chain" id="PRO_5016999666" description="DUF2219 domain-containing protein" evidence="1">
    <location>
        <begin position="21"/>
        <end position="335"/>
    </location>
</feature>
<organism evidence="2 3">
    <name type="scientific">Chitinophaga flava</name>
    <dbReference type="NCBI Taxonomy" id="2259036"/>
    <lineage>
        <taxon>Bacteria</taxon>
        <taxon>Pseudomonadati</taxon>
        <taxon>Bacteroidota</taxon>
        <taxon>Chitinophagia</taxon>
        <taxon>Chitinophagales</taxon>
        <taxon>Chitinophagaceae</taxon>
        <taxon>Chitinophaga</taxon>
    </lineage>
</organism>
<evidence type="ECO:0000313" key="2">
    <source>
        <dbReference type="EMBL" id="RBL93639.1"/>
    </source>
</evidence>
<evidence type="ECO:0000313" key="3">
    <source>
        <dbReference type="Proteomes" id="UP000253410"/>
    </source>
</evidence>
<dbReference type="RefSeq" id="WP_113616234.1">
    <property type="nucleotide sequence ID" value="NZ_QFFJ01000001.1"/>
</dbReference>
<keyword evidence="1" id="KW-0732">Signal</keyword>